<gene>
    <name evidence="1" type="ORF">S06H3_63094</name>
</gene>
<evidence type="ECO:0000313" key="1">
    <source>
        <dbReference type="EMBL" id="GAI53900.1"/>
    </source>
</evidence>
<comment type="caution">
    <text evidence="1">The sequence shown here is derived from an EMBL/GenBank/DDBJ whole genome shotgun (WGS) entry which is preliminary data.</text>
</comment>
<accession>X1QSK1</accession>
<sequence length="91" mass="9088">MTKKKTKKKSGFRLPGGLGPKGILTGVLGLAFIPRFIPLQIPGAAKIGTGLVLRLLNLGGGGALTSVGIMELVAGQLLPMLAGFGIGGAPP</sequence>
<proteinExistence type="predicted"/>
<dbReference type="AlphaFoldDB" id="X1QSK1"/>
<dbReference type="EMBL" id="BARV01041774">
    <property type="protein sequence ID" value="GAI53900.1"/>
    <property type="molecule type" value="Genomic_DNA"/>
</dbReference>
<name>X1QSK1_9ZZZZ</name>
<reference evidence="1" key="1">
    <citation type="journal article" date="2014" name="Front. Microbiol.">
        <title>High frequency of phylogenetically diverse reductive dehalogenase-homologous genes in deep subseafloor sedimentary metagenomes.</title>
        <authorList>
            <person name="Kawai M."/>
            <person name="Futagami T."/>
            <person name="Toyoda A."/>
            <person name="Takaki Y."/>
            <person name="Nishi S."/>
            <person name="Hori S."/>
            <person name="Arai W."/>
            <person name="Tsubouchi T."/>
            <person name="Morono Y."/>
            <person name="Uchiyama I."/>
            <person name="Ito T."/>
            <person name="Fujiyama A."/>
            <person name="Inagaki F."/>
            <person name="Takami H."/>
        </authorList>
    </citation>
    <scope>NUCLEOTIDE SEQUENCE</scope>
    <source>
        <strain evidence="1">Expedition CK06-06</strain>
    </source>
</reference>
<protein>
    <submittedName>
        <fullName evidence="1">Uncharacterized protein</fullName>
    </submittedName>
</protein>
<organism evidence="1">
    <name type="scientific">marine sediment metagenome</name>
    <dbReference type="NCBI Taxonomy" id="412755"/>
    <lineage>
        <taxon>unclassified sequences</taxon>
        <taxon>metagenomes</taxon>
        <taxon>ecological metagenomes</taxon>
    </lineage>
</organism>
<feature type="non-terminal residue" evidence="1">
    <location>
        <position position="91"/>
    </location>
</feature>